<dbReference type="AlphaFoldDB" id="A0A5C6RGD4"/>
<dbReference type="InterPro" id="IPR021857">
    <property type="entry name" value="DUF3467"/>
</dbReference>
<reference evidence="2 3" key="1">
    <citation type="submission" date="2019-08" db="EMBL/GenBank/DDBJ databases">
        <title>Genome of Phaeodactylibacter luteus.</title>
        <authorList>
            <person name="Bowman J.P."/>
        </authorList>
    </citation>
    <scope>NUCLEOTIDE SEQUENCE [LARGE SCALE GENOMIC DNA]</scope>
    <source>
        <strain evidence="2 3">KCTC 42180</strain>
    </source>
</reference>
<comment type="caution">
    <text evidence="2">The sequence shown here is derived from an EMBL/GenBank/DDBJ whole genome shotgun (WGS) entry which is preliminary data.</text>
</comment>
<name>A0A5C6RGD4_9BACT</name>
<organism evidence="2 3">
    <name type="scientific">Phaeodactylibacter luteus</name>
    <dbReference type="NCBI Taxonomy" id="1564516"/>
    <lineage>
        <taxon>Bacteria</taxon>
        <taxon>Pseudomonadati</taxon>
        <taxon>Bacteroidota</taxon>
        <taxon>Saprospiria</taxon>
        <taxon>Saprospirales</taxon>
        <taxon>Haliscomenobacteraceae</taxon>
        <taxon>Phaeodactylibacter</taxon>
    </lineage>
</organism>
<dbReference type="Proteomes" id="UP000321580">
    <property type="component" value="Unassembled WGS sequence"/>
</dbReference>
<proteinExistence type="predicted"/>
<dbReference type="OrthoDB" id="9813817at2"/>
<evidence type="ECO:0000313" key="2">
    <source>
        <dbReference type="EMBL" id="TXB60086.1"/>
    </source>
</evidence>
<protein>
    <submittedName>
        <fullName evidence="2">DUF3467 domain-containing protein</fullName>
    </submittedName>
</protein>
<evidence type="ECO:0000313" key="3">
    <source>
        <dbReference type="Proteomes" id="UP000321580"/>
    </source>
</evidence>
<dbReference type="RefSeq" id="WP_147169562.1">
    <property type="nucleotide sequence ID" value="NZ_VOOR01000082.1"/>
</dbReference>
<dbReference type="EMBL" id="VOOR01000082">
    <property type="protein sequence ID" value="TXB60086.1"/>
    <property type="molecule type" value="Genomic_DNA"/>
</dbReference>
<gene>
    <name evidence="2" type="ORF">FRY97_20850</name>
</gene>
<sequence>MADQNQNNNKLNIELPEEVAEGVYSNLAIISHSNQEFVMDFVRLVPNVPKAKVKSRIIISPQHAKRLMKALAENIHKFEAQHGPIDESNNPPMPPMSFNTPKAQA</sequence>
<evidence type="ECO:0000256" key="1">
    <source>
        <dbReference type="SAM" id="MobiDB-lite"/>
    </source>
</evidence>
<dbReference type="Pfam" id="PF11950">
    <property type="entry name" value="DUF3467"/>
    <property type="match status" value="1"/>
</dbReference>
<feature type="region of interest" description="Disordered" evidence="1">
    <location>
        <begin position="81"/>
        <end position="105"/>
    </location>
</feature>
<keyword evidence="3" id="KW-1185">Reference proteome</keyword>
<accession>A0A5C6RGD4</accession>